<keyword evidence="1" id="KW-0732">Signal</keyword>
<name>A0AAW0YRX0_9TREE</name>
<evidence type="ECO:0000313" key="3">
    <source>
        <dbReference type="Proteomes" id="UP001388673"/>
    </source>
</evidence>
<keyword evidence="3" id="KW-1185">Reference proteome</keyword>
<comment type="caution">
    <text evidence="2">The sequence shown here is derived from an EMBL/GenBank/DDBJ whole genome shotgun (WGS) entry which is preliminary data.</text>
</comment>
<feature type="signal peptide" evidence="1">
    <location>
        <begin position="1"/>
        <end position="19"/>
    </location>
</feature>
<protein>
    <submittedName>
        <fullName evidence="2">Uncharacterized protein</fullName>
    </submittedName>
</protein>
<dbReference type="AlphaFoldDB" id="A0AAW0YRX0"/>
<reference evidence="2 3" key="1">
    <citation type="journal article" date="2024" name="bioRxiv">
        <title>Comparative genomics of Cryptococcus and Kwoniella reveals pathogenesis evolution and contrasting karyotype dynamics via intercentromeric recombination or chromosome fusion.</title>
        <authorList>
            <person name="Coelho M.A."/>
            <person name="David-Palma M."/>
            <person name="Shea T."/>
            <person name="Bowers K."/>
            <person name="McGinley-Smith S."/>
            <person name="Mohammad A.W."/>
            <person name="Gnirke A."/>
            <person name="Yurkov A.M."/>
            <person name="Nowrousian M."/>
            <person name="Sun S."/>
            <person name="Cuomo C.A."/>
            <person name="Heitman J."/>
        </authorList>
    </citation>
    <scope>NUCLEOTIDE SEQUENCE [LARGE SCALE GENOMIC DNA]</scope>
    <source>
        <strain evidence="2 3">CBS 13917</strain>
    </source>
</reference>
<dbReference type="RefSeq" id="XP_066800161.1">
    <property type="nucleotide sequence ID" value="XM_066949153.1"/>
</dbReference>
<sequence>MYGLCCALLMAIASHRVLAIDMGYYNPVLLNGSMMTDSHEPVNVIISNRSDPRVMVESIIGGGLYNYLAGAGFGGECFGLHMGGLQSIDLGDGTGTQIQKNILRYQYFHDPYLGTCLESIYGGNHVRVFKQETSGAYFLATSAEQDSTTHHNLGWDAYDIGRNYFIGNSTNVTIPEELTTHSTFSGHIEQNKWRYMTNITFVDGLLDTNRSLWNHFAQVQEVGEEVSDGLVAILEIHVDKL</sequence>
<proteinExistence type="predicted"/>
<evidence type="ECO:0000313" key="2">
    <source>
        <dbReference type="EMBL" id="KAK8845353.1"/>
    </source>
</evidence>
<dbReference type="EMBL" id="JBCAWK010000012">
    <property type="protein sequence ID" value="KAK8845353.1"/>
    <property type="molecule type" value="Genomic_DNA"/>
</dbReference>
<organism evidence="2 3">
    <name type="scientific">Kwoniella newhampshirensis</name>
    <dbReference type="NCBI Taxonomy" id="1651941"/>
    <lineage>
        <taxon>Eukaryota</taxon>
        <taxon>Fungi</taxon>
        <taxon>Dikarya</taxon>
        <taxon>Basidiomycota</taxon>
        <taxon>Agaricomycotina</taxon>
        <taxon>Tremellomycetes</taxon>
        <taxon>Tremellales</taxon>
        <taxon>Cryptococcaceae</taxon>
        <taxon>Kwoniella</taxon>
    </lineage>
</organism>
<gene>
    <name evidence="2" type="ORF">IAR55_006066</name>
</gene>
<dbReference type="Proteomes" id="UP001388673">
    <property type="component" value="Unassembled WGS sequence"/>
</dbReference>
<evidence type="ECO:0000256" key="1">
    <source>
        <dbReference type="SAM" id="SignalP"/>
    </source>
</evidence>
<accession>A0AAW0YRX0</accession>
<feature type="chain" id="PRO_5043553273" evidence="1">
    <location>
        <begin position="20"/>
        <end position="241"/>
    </location>
</feature>
<dbReference type="KEGG" id="kne:92183324"/>
<dbReference type="GeneID" id="92183324"/>